<dbReference type="InterPro" id="IPR033463">
    <property type="entry name" value="sCache_3"/>
</dbReference>
<dbReference type="InterPro" id="IPR004358">
    <property type="entry name" value="Sig_transdc_His_kin-like_C"/>
</dbReference>
<keyword evidence="9 16" id="KW-0418">Kinase</keyword>
<dbReference type="GO" id="GO:0005524">
    <property type="term" value="F:ATP binding"/>
    <property type="evidence" value="ECO:0007669"/>
    <property type="project" value="UniProtKB-KW"/>
</dbReference>
<dbReference type="Gene3D" id="3.30.450.20">
    <property type="entry name" value="PAS domain"/>
    <property type="match status" value="2"/>
</dbReference>
<evidence type="ECO:0000256" key="11">
    <source>
        <dbReference type="ARBA" id="ARBA00022989"/>
    </source>
</evidence>
<evidence type="ECO:0000256" key="9">
    <source>
        <dbReference type="ARBA" id="ARBA00022777"/>
    </source>
</evidence>
<dbReference type="Pfam" id="PF00989">
    <property type="entry name" value="PAS"/>
    <property type="match status" value="1"/>
</dbReference>
<dbReference type="Gene3D" id="3.30.565.10">
    <property type="entry name" value="Histidine kinase-like ATPase, C-terminal domain"/>
    <property type="match status" value="1"/>
</dbReference>
<dbReference type="InterPro" id="IPR016120">
    <property type="entry name" value="Sig_transdc_His_kin_SpoOB"/>
</dbReference>
<dbReference type="AlphaFoldDB" id="A0A853DIR6"/>
<dbReference type="InterPro" id="IPR013767">
    <property type="entry name" value="PAS_fold"/>
</dbReference>
<evidence type="ECO:0000256" key="6">
    <source>
        <dbReference type="ARBA" id="ARBA00022679"/>
    </source>
</evidence>
<dbReference type="SUPFAM" id="SSF103190">
    <property type="entry name" value="Sensory domain-like"/>
    <property type="match status" value="1"/>
</dbReference>
<dbReference type="Gene3D" id="1.10.287.130">
    <property type="match status" value="1"/>
</dbReference>
<dbReference type="SUPFAM" id="SSF55785">
    <property type="entry name" value="PYP-like sensor domain (PAS domain)"/>
    <property type="match status" value="1"/>
</dbReference>
<name>A0A853DIR6_9MICO</name>
<evidence type="ECO:0000256" key="14">
    <source>
        <dbReference type="SAM" id="Phobius"/>
    </source>
</evidence>
<keyword evidence="5" id="KW-0597">Phosphoprotein</keyword>
<evidence type="ECO:0000256" key="2">
    <source>
        <dbReference type="ARBA" id="ARBA00004651"/>
    </source>
</evidence>
<keyword evidence="10" id="KW-0067">ATP-binding</keyword>
<keyword evidence="17" id="KW-1185">Reference proteome</keyword>
<keyword evidence="11 14" id="KW-1133">Transmembrane helix</keyword>
<dbReference type="EC" id="2.7.13.3" evidence="3"/>
<reference evidence="16 17" key="1">
    <citation type="submission" date="2020-07" db="EMBL/GenBank/DDBJ databases">
        <title>Sequencing the genomes of 1000 actinobacteria strains.</title>
        <authorList>
            <person name="Klenk H.-P."/>
        </authorList>
    </citation>
    <scope>NUCLEOTIDE SEQUENCE [LARGE SCALE GENOMIC DNA]</scope>
    <source>
        <strain evidence="16 17">DSM 29531</strain>
    </source>
</reference>
<evidence type="ECO:0000256" key="12">
    <source>
        <dbReference type="ARBA" id="ARBA00023012"/>
    </source>
</evidence>
<comment type="catalytic activity">
    <reaction evidence="1">
        <text>ATP + protein L-histidine = ADP + protein N-phospho-L-histidine.</text>
        <dbReference type="EC" id="2.7.13.3"/>
    </reaction>
</comment>
<accession>A0A853DIR6</accession>
<sequence>MRSRMRRLSSQILMAQLVILAATIGVGFVLFAHVERGHLDREYEARAASIASTVSGVPSIRSCMEHDAPGCATTIQTIAMSIGRETHASYVVVIDMHRVRHSHPDPALIGQPVTEPIVTSDGRVHLGADNGSTGRSANGKAPLYGLDGRMVGEVSVGIRESSVSSALRQELPSYATWFAIALAFGTIASFGLAAHLKRRTFGLELDEISQLLQEREGMLHGVREGVIAFDRRDRVSVVNDEAQRLLGVQVSAVGEHLNDVLPEGRLRDALAGRDTKGDDIVLTDDVILVINRMPVTVAGRPHGSIVTLRDRTEVAGLRSELDGERGLTDSLRAQQHEFANRLHAVAGLLQLGYSDEALDYVLQIQGTGAEFDNTLRTHIEAPQVVGLLLGKAAEASERGIELVIAPETWLGESPDKVQALTSILGNLIDNAFAALGTVPAPRRVVVAIVEDESEVTITVADNGPGIPAGSERMIFRDGYSTNEQAGARPRGLGLALVERLVTKLGGSTVVSGGPGARFTVRLPIASPSVPIGSGAPE</sequence>
<comment type="subcellular location">
    <subcellularLocation>
        <location evidence="2">Cell membrane</location>
        <topology evidence="2">Multi-pass membrane protein</topology>
    </subcellularLocation>
</comment>
<dbReference type="SMART" id="SM00387">
    <property type="entry name" value="HATPase_c"/>
    <property type="match status" value="1"/>
</dbReference>
<dbReference type="PANTHER" id="PTHR43547">
    <property type="entry name" value="TWO-COMPONENT HISTIDINE KINASE"/>
    <property type="match status" value="1"/>
</dbReference>
<dbReference type="Pfam" id="PF17203">
    <property type="entry name" value="sCache_3_2"/>
    <property type="match status" value="1"/>
</dbReference>
<dbReference type="InterPro" id="IPR003594">
    <property type="entry name" value="HATPase_dom"/>
</dbReference>
<protein>
    <recommendedName>
        <fullName evidence="3">histidine kinase</fullName>
        <ecNumber evidence="3">2.7.13.3</ecNumber>
    </recommendedName>
</protein>
<evidence type="ECO:0000256" key="10">
    <source>
        <dbReference type="ARBA" id="ARBA00022840"/>
    </source>
</evidence>
<dbReference type="PANTHER" id="PTHR43547:SF10">
    <property type="entry name" value="SENSOR HISTIDINE KINASE DCUS"/>
    <property type="match status" value="1"/>
</dbReference>
<feature type="transmembrane region" description="Helical" evidence="14">
    <location>
        <begin position="12"/>
        <end position="34"/>
    </location>
</feature>
<dbReference type="Proteomes" id="UP000571817">
    <property type="component" value="Unassembled WGS sequence"/>
</dbReference>
<organism evidence="16 17">
    <name type="scientific">Allobranchiibius huperziae</name>
    <dbReference type="NCBI Taxonomy" id="1874116"/>
    <lineage>
        <taxon>Bacteria</taxon>
        <taxon>Bacillati</taxon>
        <taxon>Actinomycetota</taxon>
        <taxon>Actinomycetes</taxon>
        <taxon>Micrococcales</taxon>
        <taxon>Dermacoccaceae</taxon>
        <taxon>Allobranchiibius</taxon>
    </lineage>
</organism>
<dbReference type="RefSeq" id="WP_218883748.1">
    <property type="nucleotide sequence ID" value="NZ_JACCFW010000001.1"/>
</dbReference>
<dbReference type="InterPro" id="IPR029151">
    <property type="entry name" value="Sensor-like_sf"/>
</dbReference>
<evidence type="ECO:0000256" key="7">
    <source>
        <dbReference type="ARBA" id="ARBA00022692"/>
    </source>
</evidence>
<dbReference type="GO" id="GO:0006355">
    <property type="term" value="P:regulation of DNA-templated transcription"/>
    <property type="evidence" value="ECO:0007669"/>
    <property type="project" value="InterPro"/>
</dbReference>
<dbReference type="SUPFAM" id="SSF55874">
    <property type="entry name" value="ATPase domain of HSP90 chaperone/DNA topoisomerase II/histidine kinase"/>
    <property type="match status" value="1"/>
</dbReference>
<evidence type="ECO:0000256" key="5">
    <source>
        <dbReference type="ARBA" id="ARBA00022553"/>
    </source>
</evidence>
<dbReference type="Pfam" id="PF14689">
    <property type="entry name" value="SPOB_a"/>
    <property type="match status" value="1"/>
</dbReference>
<keyword evidence="8" id="KW-0547">Nucleotide-binding</keyword>
<comment type="caution">
    <text evidence="16">The sequence shown here is derived from an EMBL/GenBank/DDBJ whole genome shotgun (WGS) entry which is preliminary data.</text>
</comment>
<dbReference type="InterPro" id="IPR035965">
    <property type="entry name" value="PAS-like_dom_sf"/>
</dbReference>
<dbReference type="EMBL" id="JACCFW010000001">
    <property type="protein sequence ID" value="NYJ75859.1"/>
    <property type="molecule type" value="Genomic_DNA"/>
</dbReference>
<keyword evidence="12" id="KW-0902">Two-component regulatory system</keyword>
<evidence type="ECO:0000256" key="8">
    <source>
        <dbReference type="ARBA" id="ARBA00022741"/>
    </source>
</evidence>
<feature type="domain" description="Histidine kinase" evidence="15">
    <location>
        <begin position="420"/>
        <end position="526"/>
    </location>
</feature>
<keyword evidence="13 14" id="KW-0472">Membrane</keyword>
<dbReference type="InterPro" id="IPR036890">
    <property type="entry name" value="HATPase_C_sf"/>
</dbReference>
<evidence type="ECO:0000256" key="4">
    <source>
        <dbReference type="ARBA" id="ARBA00022475"/>
    </source>
</evidence>
<dbReference type="GO" id="GO:0000155">
    <property type="term" value="F:phosphorelay sensor kinase activity"/>
    <property type="evidence" value="ECO:0007669"/>
    <property type="project" value="InterPro"/>
</dbReference>
<evidence type="ECO:0000256" key="3">
    <source>
        <dbReference type="ARBA" id="ARBA00012438"/>
    </source>
</evidence>
<dbReference type="PROSITE" id="PS50109">
    <property type="entry name" value="HIS_KIN"/>
    <property type="match status" value="1"/>
</dbReference>
<evidence type="ECO:0000259" key="15">
    <source>
        <dbReference type="PROSITE" id="PS50109"/>
    </source>
</evidence>
<evidence type="ECO:0000256" key="13">
    <source>
        <dbReference type="ARBA" id="ARBA00023136"/>
    </source>
</evidence>
<keyword evidence="6 16" id="KW-0808">Transferase</keyword>
<proteinExistence type="predicted"/>
<evidence type="ECO:0000313" key="16">
    <source>
        <dbReference type="EMBL" id="NYJ75859.1"/>
    </source>
</evidence>
<dbReference type="InterPro" id="IPR039506">
    <property type="entry name" value="SPOB_a"/>
</dbReference>
<keyword evidence="7 14" id="KW-0812">Transmembrane</keyword>
<dbReference type="PRINTS" id="PR00344">
    <property type="entry name" value="BCTRLSENSOR"/>
</dbReference>
<evidence type="ECO:0000256" key="1">
    <source>
        <dbReference type="ARBA" id="ARBA00000085"/>
    </source>
</evidence>
<dbReference type="SUPFAM" id="SSF55890">
    <property type="entry name" value="Sporulation response regulatory protein Spo0B"/>
    <property type="match status" value="1"/>
</dbReference>
<keyword evidence="4" id="KW-1003">Cell membrane</keyword>
<evidence type="ECO:0000313" key="17">
    <source>
        <dbReference type="Proteomes" id="UP000571817"/>
    </source>
</evidence>
<dbReference type="GO" id="GO:0005886">
    <property type="term" value="C:plasma membrane"/>
    <property type="evidence" value="ECO:0007669"/>
    <property type="project" value="UniProtKB-SubCell"/>
</dbReference>
<gene>
    <name evidence="16" type="ORF">HNR15_002822</name>
</gene>
<dbReference type="Pfam" id="PF02518">
    <property type="entry name" value="HATPase_c"/>
    <property type="match status" value="1"/>
</dbReference>
<dbReference type="InterPro" id="IPR005467">
    <property type="entry name" value="His_kinase_dom"/>
</dbReference>